<comment type="caution">
    <text evidence="2">The sequence shown here is derived from an EMBL/GenBank/DDBJ whole genome shotgun (WGS) entry which is preliminary data.</text>
</comment>
<evidence type="ECO:0000313" key="3">
    <source>
        <dbReference type="Proteomes" id="UP000645828"/>
    </source>
</evidence>
<name>A0A811ZJW9_NYCPR</name>
<organism evidence="2 3">
    <name type="scientific">Nyctereutes procyonoides</name>
    <name type="common">Raccoon dog</name>
    <name type="synonym">Canis procyonoides</name>
    <dbReference type="NCBI Taxonomy" id="34880"/>
    <lineage>
        <taxon>Eukaryota</taxon>
        <taxon>Metazoa</taxon>
        <taxon>Chordata</taxon>
        <taxon>Craniata</taxon>
        <taxon>Vertebrata</taxon>
        <taxon>Euteleostomi</taxon>
        <taxon>Mammalia</taxon>
        <taxon>Eutheria</taxon>
        <taxon>Laurasiatheria</taxon>
        <taxon>Carnivora</taxon>
        <taxon>Caniformia</taxon>
        <taxon>Canidae</taxon>
        <taxon>Nyctereutes</taxon>
    </lineage>
</organism>
<dbReference type="EMBL" id="CAJHUB010000768">
    <property type="protein sequence ID" value="CAD7688981.1"/>
    <property type="molecule type" value="Genomic_DNA"/>
</dbReference>
<proteinExistence type="predicted"/>
<protein>
    <submittedName>
        <fullName evidence="2">(raccoon dog) hypothetical protein</fullName>
    </submittedName>
</protein>
<dbReference type="AlphaFoldDB" id="A0A811ZJW9"/>
<evidence type="ECO:0000313" key="2">
    <source>
        <dbReference type="EMBL" id="CAD7688981.1"/>
    </source>
</evidence>
<keyword evidence="3" id="KW-1185">Reference proteome</keyword>
<evidence type="ECO:0000256" key="1">
    <source>
        <dbReference type="SAM" id="MobiDB-lite"/>
    </source>
</evidence>
<reference evidence="2" key="1">
    <citation type="submission" date="2020-12" db="EMBL/GenBank/DDBJ databases">
        <authorList>
            <consortium name="Molecular Ecology Group"/>
        </authorList>
    </citation>
    <scope>NUCLEOTIDE SEQUENCE</scope>
    <source>
        <strain evidence="2">TBG_1078</strain>
    </source>
</reference>
<dbReference type="Proteomes" id="UP000645828">
    <property type="component" value="Unassembled WGS sequence"/>
</dbReference>
<gene>
    <name evidence="2" type="ORF">NYPRO_LOCUS21775</name>
</gene>
<sequence>MATQDKPHSPLIGRNRSNRTCMEPDRVLDVGQEPRGLSRSNSFKTQTLQLLASPAAGPQMPAFSGSFTTKSFTGQPISKWAAAWTRCPAQCGEVIGIALCVGRDFFFFVGLRPEQVSCRPEPAAPSHRHAMIKKMRQEEGNRLFEIIC</sequence>
<accession>A0A811ZJW9</accession>
<feature type="region of interest" description="Disordered" evidence="1">
    <location>
        <begin position="1"/>
        <end position="20"/>
    </location>
</feature>